<sequence length="268" mass="26250">MNPLVSLSLLVLPLVTAQQHGPPGGPPGGGFNIPDIGHPISSWAAAHTSDWSSLGSQFSSWTSAAGVTSLPTASSQWASLTSAHPLPSQLSSIAGAGTAWGGPQGAGHPGWNPGAGLGPFGAGMANGWGPWATISNRPWTSGPWTAWWGTNACPPSTWSGWTSGPWASGAPWTTWSACTASTTATSVITATITTGGTQSVQTTTSFGVKVAQASGDLSSASGGNSVASGTSSSGSSTTANSAAAPNHSIGVAAAGFAVIGLLVGCIAL</sequence>
<feature type="signal peptide" evidence="2">
    <location>
        <begin position="1"/>
        <end position="17"/>
    </location>
</feature>
<name>A0A6A7BRP9_9PEZI</name>
<organism evidence="3 4">
    <name type="scientific">Piedraia hortae CBS 480.64</name>
    <dbReference type="NCBI Taxonomy" id="1314780"/>
    <lineage>
        <taxon>Eukaryota</taxon>
        <taxon>Fungi</taxon>
        <taxon>Dikarya</taxon>
        <taxon>Ascomycota</taxon>
        <taxon>Pezizomycotina</taxon>
        <taxon>Dothideomycetes</taxon>
        <taxon>Dothideomycetidae</taxon>
        <taxon>Capnodiales</taxon>
        <taxon>Piedraiaceae</taxon>
        <taxon>Piedraia</taxon>
    </lineage>
</organism>
<accession>A0A6A7BRP9</accession>
<evidence type="ECO:0000313" key="3">
    <source>
        <dbReference type="EMBL" id="KAF2857369.1"/>
    </source>
</evidence>
<feature type="compositionally biased region" description="Low complexity" evidence="1">
    <location>
        <begin position="218"/>
        <end position="240"/>
    </location>
</feature>
<gene>
    <name evidence="3" type="ORF">K470DRAFT_223510</name>
</gene>
<feature type="chain" id="PRO_5025555976" evidence="2">
    <location>
        <begin position="18"/>
        <end position="268"/>
    </location>
</feature>
<evidence type="ECO:0000256" key="1">
    <source>
        <dbReference type="SAM" id="MobiDB-lite"/>
    </source>
</evidence>
<dbReference type="OrthoDB" id="3946332at2759"/>
<proteinExistence type="predicted"/>
<keyword evidence="2" id="KW-0732">Signal</keyword>
<reference evidence="3" key="1">
    <citation type="journal article" date="2020" name="Stud. Mycol.">
        <title>101 Dothideomycetes genomes: a test case for predicting lifestyles and emergence of pathogens.</title>
        <authorList>
            <person name="Haridas S."/>
            <person name="Albert R."/>
            <person name="Binder M."/>
            <person name="Bloem J."/>
            <person name="Labutti K."/>
            <person name="Salamov A."/>
            <person name="Andreopoulos B."/>
            <person name="Baker S."/>
            <person name="Barry K."/>
            <person name="Bills G."/>
            <person name="Bluhm B."/>
            <person name="Cannon C."/>
            <person name="Castanera R."/>
            <person name="Culley D."/>
            <person name="Daum C."/>
            <person name="Ezra D."/>
            <person name="Gonzalez J."/>
            <person name="Henrissat B."/>
            <person name="Kuo A."/>
            <person name="Liang C."/>
            <person name="Lipzen A."/>
            <person name="Lutzoni F."/>
            <person name="Magnuson J."/>
            <person name="Mondo S."/>
            <person name="Nolan M."/>
            <person name="Ohm R."/>
            <person name="Pangilinan J."/>
            <person name="Park H.-J."/>
            <person name="Ramirez L."/>
            <person name="Alfaro M."/>
            <person name="Sun H."/>
            <person name="Tritt A."/>
            <person name="Yoshinaga Y."/>
            <person name="Zwiers L.-H."/>
            <person name="Turgeon B."/>
            <person name="Goodwin S."/>
            <person name="Spatafora J."/>
            <person name="Crous P."/>
            <person name="Grigoriev I."/>
        </authorList>
    </citation>
    <scope>NUCLEOTIDE SEQUENCE</scope>
    <source>
        <strain evidence="3">CBS 480.64</strain>
    </source>
</reference>
<dbReference type="EMBL" id="MU006047">
    <property type="protein sequence ID" value="KAF2857369.1"/>
    <property type="molecule type" value="Genomic_DNA"/>
</dbReference>
<evidence type="ECO:0000313" key="4">
    <source>
        <dbReference type="Proteomes" id="UP000799421"/>
    </source>
</evidence>
<dbReference type="AlphaFoldDB" id="A0A6A7BRP9"/>
<feature type="region of interest" description="Disordered" evidence="1">
    <location>
        <begin position="216"/>
        <end position="240"/>
    </location>
</feature>
<protein>
    <submittedName>
        <fullName evidence="3">Uncharacterized protein</fullName>
    </submittedName>
</protein>
<evidence type="ECO:0000256" key="2">
    <source>
        <dbReference type="SAM" id="SignalP"/>
    </source>
</evidence>
<dbReference type="Proteomes" id="UP000799421">
    <property type="component" value="Unassembled WGS sequence"/>
</dbReference>
<keyword evidence="4" id="KW-1185">Reference proteome</keyword>